<feature type="compositionally biased region" description="Low complexity" evidence="5">
    <location>
        <begin position="86"/>
        <end position="101"/>
    </location>
</feature>
<feature type="region of interest" description="Disordered" evidence="5">
    <location>
        <begin position="234"/>
        <end position="267"/>
    </location>
</feature>
<dbReference type="RefSeq" id="WP_344645877.1">
    <property type="nucleotide sequence ID" value="NZ_BAAASS010000021.1"/>
</dbReference>
<organism evidence="6 7">
    <name type="scientific">Streptomyces fimbriatus</name>
    <dbReference type="NCBI Taxonomy" id="68197"/>
    <lineage>
        <taxon>Bacteria</taxon>
        <taxon>Bacillati</taxon>
        <taxon>Actinomycetota</taxon>
        <taxon>Actinomycetes</taxon>
        <taxon>Kitasatosporales</taxon>
        <taxon>Streptomycetaceae</taxon>
        <taxon>Streptomyces</taxon>
    </lineage>
</organism>
<reference evidence="7" key="1">
    <citation type="journal article" date="2019" name="Int. J. Syst. Evol. Microbiol.">
        <title>The Global Catalogue of Microorganisms (GCM) 10K type strain sequencing project: providing services to taxonomists for standard genome sequencing and annotation.</title>
        <authorList>
            <consortium name="The Broad Institute Genomics Platform"/>
            <consortium name="The Broad Institute Genome Sequencing Center for Infectious Disease"/>
            <person name="Wu L."/>
            <person name="Ma J."/>
        </authorList>
    </citation>
    <scope>NUCLEOTIDE SEQUENCE [LARGE SCALE GENOMIC DNA]</scope>
    <source>
        <strain evidence="7">CCM 8479</strain>
    </source>
</reference>
<protein>
    <submittedName>
        <fullName evidence="6">BlaI/MecI/CopY family transcriptional regulator</fullName>
    </submittedName>
</protein>
<keyword evidence="2" id="KW-0805">Transcription regulation</keyword>
<evidence type="ECO:0000256" key="2">
    <source>
        <dbReference type="ARBA" id="ARBA00023015"/>
    </source>
</evidence>
<dbReference type="Pfam" id="PF03965">
    <property type="entry name" value="Penicillinase_R"/>
    <property type="match status" value="1"/>
</dbReference>
<dbReference type="Proteomes" id="UP001596156">
    <property type="component" value="Unassembled WGS sequence"/>
</dbReference>
<feature type="compositionally biased region" description="Low complexity" evidence="5">
    <location>
        <begin position="125"/>
        <end position="158"/>
    </location>
</feature>
<dbReference type="InterPro" id="IPR036388">
    <property type="entry name" value="WH-like_DNA-bd_sf"/>
</dbReference>
<dbReference type="InterPro" id="IPR005650">
    <property type="entry name" value="BlaI_family"/>
</dbReference>
<feature type="region of interest" description="Disordered" evidence="5">
    <location>
        <begin position="176"/>
        <end position="198"/>
    </location>
</feature>
<name>A0ABW0DDS3_STRFI</name>
<evidence type="ECO:0000256" key="3">
    <source>
        <dbReference type="ARBA" id="ARBA00023125"/>
    </source>
</evidence>
<comment type="caution">
    <text evidence="6">The sequence shown here is derived from an EMBL/GenBank/DDBJ whole genome shotgun (WGS) entry which is preliminary data.</text>
</comment>
<evidence type="ECO:0000313" key="7">
    <source>
        <dbReference type="Proteomes" id="UP001596156"/>
    </source>
</evidence>
<feature type="region of interest" description="Disordered" evidence="5">
    <location>
        <begin position="58"/>
        <end position="164"/>
    </location>
</feature>
<keyword evidence="4" id="KW-0804">Transcription</keyword>
<dbReference type="InterPro" id="IPR036390">
    <property type="entry name" value="WH_DNA-bd_sf"/>
</dbReference>
<evidence type="ECO:0000256" key="4">
    <source>
        <dbReference type="ARBA" id="ARBA00023163"/>
    </source>
</evidence>
<keyword evidence="7" id="KW-1185">Reference proteome</keyword>
<dbReference type="SUPFAM" id="SSF46785">
    <property type="entry name" value="Winged helix' DNA-binding domain"/>
    <property type="match status" value="1"/>
</dbReference>
<feature type="compositionally biased region" description="Low complexity" evidence="5">
    <location>
        <begin position="241"/>
        <end position="254"/>
    </location>
</feature>
<keyword evidence="3" id="KW-0238">DNA-binding</keyword>
<dbReference type="EMBL" id="JBHSKL010000029">
    <property type="protein sequence ID" value="MFC5227350.1"/>
    <property type="molecule type" value="Genomic_DNA"/>
</dbReference>
<proteinExistence type="inferred from homology"/>
<dbReference type="Gene3D" id="1.10.10.10">
    <property type="entry name" value="Winged helix-like DNA-binding domain superfamily/Winged helix DNA-binding domain"/>
    <property type="match status" value="1"/>
</dbReference>
<feature type="compositionally biased region" description="Basic residues" evidence="5">
    <location>
        <begin position="114"/>
        <end position="124"/>
    </location>
</feature>
<sequence>MANEPEEPTTQSLQSQYATQFAHHLADNREEQTRLRKRLEQLVADEAWLVKALEAVSAPAEGGADTGVQAPEDESVQPQDSTTRPAKATEATESAVEASAALPKQRQDTPAKASAKKTTAKKASTKTTTAKKATAKKAPAAQKSTAKQTPAAKKTTSSRAGAPSLGELLLNVLGRHAGQPRTASEVADDLEREYPERARDVNTVRNTLERLVAKSRVERMKQKNTVLYTAVTESAPAAESTAVEASPAAGTAGAEETENTEKASAQA</sequence>
<evidence type="ECO:0000256" key="1">
    <source>
        <dbReference type="ARBA" id="ARBA00011046"/>
    </source>
</evidence>
<accession>A0ABW0DDS3</accession>
<comment type="similarity">
    <text evidence="1">Belongs to the BlaI transcriptional regulatory family.</text>
</comment>
<evidence type="ECO:0000313" key="6">
    <source>
        <dbReference type="EMBL" id="MFC5227350.1"/>
    </source>
</evidence>
<gene>
    <name evidence="6" type="ORF">ACFPN6_22690</name>
</gene>
<evidence type="ECO:0000256" key="5">
    <source>
        <dbReference type="SAM" id="MobiDB-lite"/>
    </source>
</evidence>